<organism evidence="3 4">
    <name type="scientific">Portunus trituberculatus</name>
    <name type="common">Swimming crab</name>
    <name type="synonym">Neptunus trituberculatus</name>
    <dbReference type="NCBI Taxonomy" id="210409"/>
    <lineage>
        <taxon>Eukaryota</taxon>
        <taxon>Metazoa</taxon>
        <taxon>Ecdysozoa</taxon>
        <taxon>Arthropoda</taxon>
        <taxon>Crustacea</taxon>
        <taxon>Multicrustacea</taxon>
        <taxon>Malacostraca</taxon>
        <taxon>Eumalacostraca</taxon>
        <taxon>Eucarida</taxon>
        <taxon>Decapoda</taxon>
        <taxon>Pleocyemata</taxon>
        <taxon>Brachyura</taxon>
        <taxon>Eubrachyura</taxon>
        <taxon>Portunoidea</taxon>
        <taxon>Portunidae</taxon>
        <taxon>Portuninae</taxon>
        <taxon>Portunus</taxon>
    </lineage>
</organism>
<dbReference type="EMBL" id="VSRR010010651">
    <property type="protein sequence ID" value="MPC52141.1"/>
    <property type="molecule type" value="Genomic_DNA"/>
</dbReference>
<evidence type="ECO:0000256" key="1">
    <source>
        <dbReference type="SAM" id="MobiDB-lite"/>
    </source>
</evidence>
<name>A0A5B7FX97_PORTR</name>
<sequence>MAAKFPYSASLVGRVVLVLLVAPGLRVGAALVDWPEGAAQGQIRPIPPFSPSLELARSMGSSPVTPQGRDTPSLDNPRAASTKTSTTPMDDPLEEAAAASGDSENQDVYERGAVYDRNQDLVEEHVDEAPLSDLPLGEEEEQEVCPPRLPQDYITWRRNNRVVRVALPHQVRGGTRREGGATPVRAVAGDQVTRLVFHDLPHHGAAPDTELNQQCTVFLCLLDWQQHCT</sequence>
<dbReference type="OrthoDB" id="283575at2759"/>
<keyword evidence="2" id="KW-0732">Signal</keyword>
<evidence type="ECO:0000313" key="4">
    <source>
        <dbReference type="Proteomes" id="UP000324222"/>
    </source>
</evidence>
<reference evidence="3 4" key="1">
    <citation type="submission" date="2019-05" db="EMBL/GenBank/DDBJ databases">
        <title>Another draft genome of Portunus trituberculatus and its Hox gene families provides insights of decapod evolution.</title>
        <authorList>
            <person name="Jeong J.-H."/>
            <person name="Song I."/>
            <person name="Kim S."/>
            <person name="Choi T."/>
            <person name="Kim D."/>
            <person name="Ryu S."/>
            <person name="Kim W."/>
        </authorList>
    </citation>
    <scope>NUCLEOTIDE SEQUENCE [LARGE SCALE GENOMIC DNA]</scope>
    <source>
        <tissue evidence="3">Muscle</tissue>
    </source>
</reference>
<feature type="region of interest" description="Disordered" evidence="1">
    <location>
        <begin position="40"/>
        <end position="108"/>
    </location>
</feature>
<accession>A0A5B7FX97</accession>
<feature type="chain" id="PRO_5022854640" evidence="2">
    <location>
        <begin position="31"/>
        <end position="229"/>
    </location>
</feature>
<protein>
    <submittedName>
        <fullName evidence="3">Uncharacterized protein</fullName>
    </submittedName>
</protein>
<keyword evidence="4" id="KW-1185">Reference proteome</keyword>
<evidence type="ECO:0000313" key="3">
    <source>
        <dbReference type="EMBL" id="MPC52141.1"/>
    </source>
</evidence>
<proteinExistence type="predicted"/>
<gene>
    <name evidence="3" type="ORF">E2C01_046002</name>
</gene>
<feature type="compositionally biased region" description="Polar residues" evidence="1">
    <location>
        <begin position="59"/>
        <end position="88"/>
    </location>
</feature>
<dbReference type="AlphaFoldDB" id="A0A5B7FX97"/>
<comment type="caution">
    <text evidence="3">The sequence shown here is derived from an EMBL/GenBank/DDBJ whole genome shotgun (WGS) entry which is preliminary data.</text>
</comment>
<dbReference type="Proteomes" id="UP000324222">
    <property type="component" value="Unassembled WGS sequence"/>
</dbReference>
<evidence type="ECO:0000256" key="2">
    <source>
        <dbReference type="SAM" id="SignalP"/>
    </source>
</evidence>
<feature type="signal peptide" evidence="2">
    <location>
        <begin position="1"/>
        <end position="30"/>
    </location>
</feature>